<comment type="cofactor">
    <cofactor evidence="1">
        <name>Zn(2+)</name>
        <dbReference type="ChEBI" id="CHEBI:29105"/>
    </cofactor>
</comment>
<evidence type="ECO:0000256" key="2">
    <source>
        <dbReference type="ARBA" id="ARBA00022723"/>
    </source>
</evidence>
<dbReference type="Gene3D" id="3.90.180.10">
    <property type="entry name" value="Medium-chain alcohol dehydrogenases, catalytic domain"/>
    <property type="match status" value="1"/>
</dbReference>
<dbReference type="InterPro" id="IPR036291">
    <property type="entry name" value="NAD(P)-bd_dom_sf"/>
</dbReference>
<dbReference type="SUPFAM" id="SSF50129">
    <property type="entry name" value="GroES-like"/>
    <property type="match status" value="2"/>
</dbReference>
<feature type="domain" description="Enoyl reductase (ER)" evidence="6">
    <location>
        <begin position="10"/>
        <end position="357"/>
    </location>
</feature>
<evidence type="ECO:0000256" key="1">
    <source>
        <dbReference type="ARBA" id="ARBA00001947"/>
    </source>
</evidence>
<dbReference type="EC" id="1.1.1.1" evidence="7"/>
<dbReference type="PROSITE" id="PS00059">
    <property type="entry name" value="ADH_ZINC"/>
    <property type="match status" value="1"/>
</dbReference>
<evidence type="ECO:0000256" key="3">
    <source>
        <dbReference type="ARBA" id="ARBA00022833"/>
    </source>
</evidence>
<dbReference type="PANTHER" id="PTHR43880:SF12">
    <property type="entry name" value="ALCOHOL DEHYDROGENASE CLASS-3"/>
    <property type="match status" value="1"/>
</dbReference>
<gene>
    <name evidence="7" type="ORF">MGWOODY_XGa954</name>
</gene>
<dbReference type="InterPro" id="IPR002328">
    <property type="entry name" value="ADH_Zn_CS"/>
</dbReference>
<dbReference type="GO" id="GO:0004022">
    <property type="term" value="F:alcohol dehydrogenase (NAD+) activity"/>
    <property type="evidence" value="ECO:0007669"/>
    <property type="project" value="UniProtKB-EC"/>
</dbReference>
<dbReference type="InterPro" id="IPR011032">
    <property type="entry name" value="GroES-like_sf"/>
</dbReference>
<evidence type="ECO:0000256" key="4">
    <source>
        <dbReference type="ARBA" id="ARBA00023002"/>
    </source>
</evidence>
<keyword evidence="5" id="KW-0520">NAD</keyword>
<proteinExistence type="predicted"/>
<dbReference type="PANTHER" id="PTHR43880">
    <property type="entry name" value="ALCOHOL DEHYDROGENASE"/>
    <property type="match status" value="1"/>
</dbReference>
<dbReference type="Gene3D" id="3.40.50.720">
    <property type="entry name" value="NAD(P)-binding Rossmann-like Domain"/>
    <property type="match status" value="1"/>
</dbReference>
<dbReference type="EMBL" id="CZRL01000104">
    <property type="protein sequence ID" value="CUS54735.1"/>
    <property type="molecule type" value="Genomic_DNA"/>
</dbReference>
<dbReference type="FunFam" id="3.40.50.720:FF:000003">
    <property type="entry name" value="S-(hydroxymethyl)glutathione dehydrogenase"/>
    <property type="match status" value="1"/>
</dbReference>
<keyword evidence="2" id="KW-0479">Metal-binding</keyword>
<dbReference type="GO" id="GO:0005829">
    <property type="term" value="C:cytosol"/>
    <property type="evidence" value="ECO:0007669"/>
    <property type="project" value="TreeGrafter"/>
</dbReference>
<evidence type="ECO:0000259" key="6">
    <source>
        <dbReference type="SMART" id="SM00829"/>
    </source>
</evidence>
<dbReference type="Pfam" id="PF00107">
    <property type="entry name" value="ADH_zinc_N"/>
    <property type="match status" value="1"/>
</dbReference>
<evidence type="ECO:0000313" key="7">
    <source>
        <dbReference type="EMBL" id="CUS54735.1"/>
    </source>
</evidence>
<dbReference type="CDD" id="cd08279">
    <property type="entry name" value="Zn_ADH_class_III"/>
    <property type="match status" value="1"/>
</dbReference>
<dbReference type="Pfam" id="PF08240">
    <property type="entry name" value="ADH_N"/>
    <property type="match status" value="1"/>
</dbReference>
<protein>
    <submittedName>
        <fullName evidence="7">Alcohol dehydrogenase</fullName>
        <ecNumber evidence="7">1.1.1.1</ecNumber>
    </submittedName>
</protein>
<dbReference type="InterPro" id="IPR013154">
    <property type="entry name" value="ADH-like_N"/>
</dbReference>
<dbReference type="GO" id="GO:0046294">
    <property type="term" value="P:formaldehyde catabolic process"/>
    <property type="evidence" value="ECO:0007669"/>
    <property type="project" value="TreeGrafter"/>
</dbReference>
<dbReference type="SUPFAM" id="SSF51735">
    <property type="entry name" value="NAD(P)-binding Rossmann-fold domains"/>
    <property type="match status" value="1"/>
</dbReference>
<dbReference type="SMART" id="SM00829">
    <property type="entry name" value="PKS_ER"/>
    <property type="match status" value="1"/>
</dbReference>
<dbReference type="GO" id="GO:0051903">
    <property type="term" value="F:S-(hydroxymethyl)glutathione dehydrogenase [NAD(P)+] activity"/>
    <property type="evidence" value="ECO:0007669"/>
    <property type="project" value="TreeGrafter"/>
</dbReference>
<dbReference type="InterPro" id="IPR020843">
    <property type="entry name" value="ER"/>
</dbReference>
<accession>A0A160TU16</accession>
<keyword evidence="4 7" id="KW-0560">Oxidoreductase</keyword>
<organism evidence="7">
    <name type="scientific">hydrothermal vent metagenome</name>
    <dbReference type="NCBI Taxonomy" id="652676"/>
    <lineage>
        <taxon>unclassified sequences</taxon>
        <taxon>metagenomes</taxon>
        <taxon>ecological metagenomes</taxon>
    </lineage>
</organism>
<dbReference type="GO" id="GO:0008270">
    <property type="term" value="F:zinc ion binding"/>
    <property type="evidence" value="ECO:0007669"/>
    <property type="project" value="InterPro"/>
</dbReference>
<name>A0A160TU16_9ZZZZ</name>
<dbReference type="InterPro" id="IPR013149">
    <property type="entry name" value="ADH-like_C"/>
</dbReference>
<evidence type="ECO:0000256" key="5">
    <source>
        <dbReference type="ARBA" id="ARBA00023027"/>
    </source>
</evidence>
<reference evidence="7" key="1">
    <citation type="submission" date="2015-10" db="EMBL/GenBank/DDBJ databases">
        <authorList>
            <person name="Gilbert D.G."/>
        </authorList>
    </citation>
    <scope>NUCLEOTIDE SEQUENCE</scope>
</reference>
<dbReference type="AlphaFoldDB" id="A0A160TU16"/>
<keyword evidence="3" id="KW-0862">Zinc</keyword>
<sequence length="361" mass="37306">MKAAVCREFGAPLSVEEVGLADPGSYEVRVKLSACAICHSDITYMDGGWGGSLPAVFGHEAAGVVEQAGNGVARVAVGDTVVVTLLRSCGDCYYCSKDHHSLCETIFPLDTASPLQDRDGKTLGHGLRTGAFAEQVVVHESQVLGIPTSVPMTSAALLSCGVITGFGAVKNVARVVPGSSVATIGTGGIGLNCIQGAAICGSKVNIAVDLVDEKIQAALRLGATHGINPVNGDIKDEVERLTDGRGADYVFVAAGSATAVEQALTLVRRAGMVVLVGMTAEGVTAQFKTLNFANDAVQLVGSKMGQTHLDTDIPPLVEHYLKGSLKLDELVSECYPLEGINDAIAAVKGGQALRNVIVFDS</sequence>